<dbReference type="RefSeq" id="WP_006090602.1">
    <property type="nucleotide sequence ID" value="NZ_AOHW01000036.1"/>
</dbReference>
<protein>
    <submittedName>
        <fullName evidence="4">ABC transporter substrate-binding protein</fullName>
    </submittedName>
</protein>
<organism evidence="4 5">
    <name type="scientific">Natronorubrum tibetense GA33</name>
    <dbReference type="NCBI Taxonomy" id="1114856"/>
    <lineage>
        <taxon>Archaea</taxon>
        <taxon>Methanobacteriati</taxon>
        <taxon>Methanobacteriota</taxon>
        <taxon>Stenosarchaea group</taxon>
        <taxon>Halobacteria</taxon>
        <taxon>Halobacteriales</taxon>
        <taxon>Natrialbaceae</taxon>
        <taxon>Natronorubrum</taxon>
    </lineage>
</organism>
<dbReference type="PATRIC" id="fig|1114856.3.peg.2793"/>
<dbReference type="InterPro" id="IPR050490">
    <property type="entry name" value="Bact_solute-bd_prot1"/>
</dbReference>
<comment type="similarity">
    <text evidence="1">Belongs to the bacterial solute-binding protein 1 family.</text>
</comment>
<dbReference type="OrthoDB" id="328108at2157"/>
<dbReference type="InterPro" id="IPR019546">
    <property type="entry name" value="TAT_signal_bac_arc"/>
</dbReference>
<dbReference type="PROSITE" id="PS51318">
    <property type="entry name" value="TAT"/>
    <property type="match status" value="1"/>
</dbReference>
<keyword evidence="2" id="KW-0813">Transport</keyword>
<evidence type="ECO:0000256" key="1">
    <source>
        <dbReference type="ARBA" id="ARBA00008520"/>
    </source>
</evidence>
<dbReference type="Proteomes" id="UP000011599">
    <property type="component" value="Unassembled WGS sequence"/>
</dbReference>
<dbReference type="AlphaFoldDB" id="L9VR89"/>
<evidence type="ECO:0000256" key="3">
    <source>
        <dbReference type="ARBA" id="ARBA00022729"/>
    </source>
</evidence>
<dbReference type="PANTHER" id="PTHR43649:SF34">
    <property type="entry name" value="ABC TRANSPORTER PERIPLASMIC-BINDING PROTEIN YCJN-RELATED"/>
    <property type="match status" value="1"/>
</dbReference>
<name>L9VR89_9EURY</name>
<evidence type="ECO:0000313" key="4">
    <source>
        <dbReference type="EMBL" id="ELY39679.1"/>
    </source>
</evidence>
<proteinExistence type="inferred from homology"/>
<accession>L9VR89</accession>
<evidence type="ECO:0000313" key="5">
    <source>
        <dbReference type="Proteomes" id="UP000011599"/>
    </source>
</evidence>
<dbReference type="STRING" id="1114856.GCA_000383975_03108"/>
<dbReference type="eggNOG" id="arCOG00151">
    <property type="taxonomic scope" value="Archaea"/>
</dbReference>
<keyword evidence="5" id="KW-1185">Reference proteome</keyword>
<dbReference type="Gene3D" id="3.40.190.10">
    <property type="entry name" value="Periplasmic binding protein-like II"/>
    <property type="match status" value="2"/>
</dbReference>
<dbReference type="SUPFAM" id="SSF53850">
    <property type="entry name" value="Periplasmic binding protein-like II"/>
    <property type="match status" value="1"/>
</dbReference>
<keyword evidence="3" id="KW-0732">Signal</keyword>
<gene>
    <name evidence="4" type="ORF">C496_13416</name>
</gene>
<dbReference type="InterPro" id="IPR006059">
    <property type="entry name" value="SBP"/>
</dbReference>
<dbReference type="NCBIfam" id="TIGR01409">
    <property type="entry name" value="TAT_signal_seq"/>
    <property type="match status" value="1"/>
</dbReference>
<dbReference type="Pfam" id="PF01547">
    <property type="entry name" value="SBP_bac_1"/>
    <property type="match status" value="1"/>
</dbReference>
<dbReference type="InterPro" id="IPR006311">
    <property type="entry name" value="TAT_signal"/>
</dbReference>
<comment type="caution">
    <text evidence="4">The sequence shown here is derived from an EMBL/GenBank/DDBJ whole genome shotgun (WGS) entry which is preliminary data.</text>
</comment>
<sequence>MPGKHSQGRSRTDSNVSRRTFVKAAGAGGAAVGLAGCIYGSETSEDAVVWGIDPTAEEAVGDEILDLLAENGADGVDVRLQPGDEDTGDRRDAYTNLLQAEETQPDLFLMDNGWVNVFIQRGQIANLSDELDDEDLSQVDDEYFESFTETARDPDSGDLYGIPIFPDYPTMQYRKDYAREAGYDDEDFDEWATEPMTWSEWAEVTEEIVEASDAEYGLATQWDQYEGTACCTWNEVMSSFGGAYFGGFDTLFGPVGDRDVTVDEPEFVEGLEMMRTFVAEEADEHTLEDEYPLGLATSNITSWQEEDAREAILEGDAVMQRNWPYTINSNLESDEGDDLTVDDYGAMPMPYAVSQDEAAQPGTGGSTSALGGWHIVLNPNSENKEEALEVIRATMTDEFNLGMFDLFGWIPPKPHLFETEEAEQVEPMGNYIDTLRVAGENAMPRPVTTVWSNQSSRIAEEVNLAVAGDKSPADAAADLQGALEDIEEQG</sequence>
<evidence type="ECO:0000256" key="2">
    <source>
        <dbReference type="ARBA" id="ARBA00022448"/>
    </source>
</evidence>
<dbReference type="PANTHER" id="PTHR43649">
    <property type="entry name" value="ARABINOSE-BINDING PROTEIN-RELATED"/>
    <property type="match status" value="1"/>
</dbReference>
<dbReference type="EMBL" id="AOHW01000036">
    <property type="protein sequence ID" value="ELY39679.1"/>
    <property type="molecule type" value="Genomic_DNA"/>
</dbReference>
<reference evidence="4 5" key="1">
    <citation type="journal article" date="2014" name="PLoS Genet.">
        <title>Phylogenetically driven sequencing of extremely halophilic archaea reveals strategies for static and dynamic osmo-response.</title>
        <authorList>
            <person name="Becker E.A."/>
            <person name="Seitzer P.M."/>
            <person name="Tritt A."/>
            <person name="Larsen D."/>
            <person name="Krusor M."/>
            <person name="Yao A.I."/>
            <person name="Wu D."/>
            <person name="Madern D."/>
            <person name="Eisen J.A."/>
            <person name="Darling A.E."/>
            <person name="Facciotti M.T."/>
        </authorList>
    </citation>
    <scope>NUCLEOTIDE SEQUENCE [LARGE SCALE GENOMIC DNA]</scope>
    <source>
        <strain evidence="4 5">GA33</strain>
    </source>
</reference>